<dbReference type="PANTHER" id="PTHR12911:SF8">
    <property type="entry name" value="KLAROID PROTEIN-RELATED"/>
    <property type="match status" value="1"/>
</dbReference>
<evidence type="ECO:0000313" key="7">
    <source>
        <dbReference type="EnsemblMetazoa" id="XP_028129459.2"/>
    </source>
</evidence>
<evidence type="ECO:0000256" key="3">
    <source>
        <dbReference type="ARBA" id="ARBA00022989"/>
    </source>
</evidence>
<sequence length="276" mass="31431">MFNSRGVCSTPRARPNNWLKYVLGLCLLVSLYIIIVLIHNAQQIRNLSEEVAVLKHEIDNIFDENRIYAIEDTLNSVKRHQEYLERNVKSFINEELETFGADKTGQVDFALEASGGKIVKLSPDTQNFNLATTVFGIPVCEGSHSPRAMLQADMSPGHCWAIKGSYGGAVVKLIGKVHITAFTLEHISRHMSPTNEVTSAPRDFEVWGLNDDLVREEYLGRFSYELNGQLFQTFPVDSSNNYEYVEFIILTNHYHPVFTCIYRFRVHGILKVNMKN</sequence>
<organism evidence="7 8">
    <name type="scientific">Diabrotica virgifera virgifera</name>
    <name type="common">western corn rootworm</name>
    <dbReference type="NCBI Taxonomy" id="50390"/>
    <lineage>
        <taxon>Eukaryota</taxon>
        <taxon>Metazoa</taxon>
        <taxon>Ecdysozoa</taxon>
        <taxon>Arthropoda</taxon>
        <taxon>Hexapoda</taxon>
        <taxon>Insecta</taxon>
        <taxon>Pterygota</taxon>
        <taxon>Neoptera</taxon>
        <taxon>Endopterygota</taxon>
        <taxon>Coleoptera</taxon>
        <taxon>Polyphaga</taxon>
        <taxon>Cucujiformia</taxon>
        <taxon>Chrysomeloidea</taxon>
        <taxon>Chrysomelidae</taxon>
        <taxon>Galerucinae</taxon>
        <taxon>Diabroticina</taxon>
        <taxon>Diabroticites</taxon>
        <taxon>Diabrotica</taxon>
    </lineage>
</organism>
<dbReference type="Pfam" id="PF07738">
    <property type="entry name" value="Sad1_UNC"/>
    <property type="match status" value="1"/>
</dbReference>
<reference evidence="7" key="1">
    <citation type="submission" date="2025-05" db="UniProtKB">
        <authorList>
            <consortium name="EnsemblMetazoa"/>
        </authorList>
    </citation>
    <scope>IDENTIFICATION</scope>
</reference>
<keyword evidence="4 5" id="KW-0472">Membrane</keyword>
<keyword evidence="2 5" id="KW-0812">Transmembrane</keyword>
<keyword evidence="3 5" id="KW-1133">Transmembrane helix</keyword>
<evidence type="ECO:0000313" key="8">
    <source>
        <dbReference type="Proteomes" id="UP001652700"/>
    </source>
</evidence>
<dbReference type="Proteomes" id="UP001652700">
    <property type="component" value="Unplaced"/>
</dbReference>
<dbReference type="Gene3D" id="2.60.120.260">
    <property type="entry name" value="Galactose-binding domain-like"/>
    <property type="match status" value="1"/>
</dbReference>
<accession>A0ABM5IBW8</accession>
<proteinExistence type="predicted"/>
<dbReference type="GeneID" id="114325568"/>
<evidence type="ECO:0000259" key="6">
    <source>
        <dbReference type="PROSITE" id="PS51469"/>
    </source>
</evidence>
<feature type="transmembrane region" description="Helical" evidence="5">
    <location>
        <begin position="21"/>
        <end position="39"/>
    </location>
</feature>
<dbReference type="InterPro" id="IPR012919">
    <property type="entry name" value="SUN_dom"/>
</dbReference>
<evidence type="ECO:0000256" key="1">
    <source>
        <dbReference type="ARBA" id="ARBA00004370"/>
    </source>
</evidence>
<evidence type="ECO:0000256" key="2">
    <source>
        <dbReference type="ARBA" id="ARBA00022692"/>
    </source>
</evidence>
<protein>
    <recommendedName>
        <fullName evidence="6">SUN domain-containing protein</fullName>
    </recommendedName>
</protein>
<feature type="domain" description="SUN" evidence="6">
    <location>
        <begin position="114"/>
        <end position="271"/>
    </location>
</feature>
<dbReference type="RefSeq" id="XP_028129459.2">
    <property type="nucleotide sequence ID" value="XM_028273658.2"/>
</dbReference>
<dbReference type="PROSITE" id="PS51469">
    <property type="entry name" value="SUN"/>
    <property type="match status" value="1"/>
</dbReference>
<comment type="subcellular location">
    <subcellularLocation>
        <location evidence="1">Membrane</location>
    </subcellularLocation>
</comment>
<evidence type="ECO:0000256" key="5">
    <source>
        <dbReference type="SAM" id="Phobius"/>
    </source>
</evidence>
<dbReference type="InterPro" id="IPR045119">
    <property type="entry name" value="SUN1-5"/>
</dbReference>
<name>A0ABM5IBW8_DIAVI</name>
<evidence type="ECO:0000256" key="4">
    <source>
        <dbReference type="ARBA" id="ARBA00023136"/>
    </source>
</evidence>
<dbReference type="PANTHER" id="PTHR12911">
    <property type="entry name" value="SAD1/UNC-84-LIKE PROTEIN-RELATED"/>
    <property type="match status" value="1"/>
</dbReference>
<keyword evidence="8" id="KW-1185">Reference proteome</keyword>
<dbReference type="EnsemblMetazoa" id="XM_028273658.2">
    <property type="protein sequence ID" value="XP_028129459.2"/>
    <property type="gene ID" value="LOC114325568"/>
</dbReference>